<keyword evidence="2 4" id="KW-0378">Hydrolase</keyword>
<evidence type="ECO:0000313" key="5">
    <source>
        <dbReference type="EMBL" id="KAA5606241.1"/>
    </source>
</evidence>
<gene>
    <name evidence="5" type="ORF">F1188_07415</name>
</gene>
<proteinExistence type="inferred from homology"/>
<keyword evidence="6" id="KW-1185">Reference proteome</keyword>
<comment type="catalytic activity">
    <reaction evidence="4">
        <text>a 2'-deoxyribonucleoside 5'-triphosphate + H2O = a 2'-deoxyribonucleoside 5'-phosphate + diphosphate + H(+)</text>
        <dbReference type="Rhea" id="RHEA:44644"/>
        <dbReference type="ChEBI" id="CHEBI:15377"/>
        <dbReference type="ChEBI" id="CHEBI:15378"/>
        <dbReference type="ChEBI" id="CHEBI:33019"/>
        <dbReference type="ChEBI" id="CHEBI:61560"/>
        <dbReference type="ChEBI" id="CHEBI:65317"/>
        <dbReference type="EC" id="3.6.1.9"/>
    </reaction>
</comment>
<dbReference type="GO" id="GO:0047429">
    <property type="term" value="F:nucleoside triphosphate diphosphatase activity"/>
    <property type="evidence" value="ECO:0007669"/>
    <property type="project" value="UniProtKB-EC"/>
</dbReference>
<keyword evidence="3 4" id="KW-0546">Nucleotide metabolism</keyword>
<dbReference type="PANTHER" id="PTHR43213">
    <property type="entry name" value="BIFUNCTIONAL DTTP/UTP PYROPHOSPHATASE/METHYLTRANSFERASE PROTEIN-RELATED"/>
    <property type="match status" value="1"/>
</dbReference>
<evidence type="ECO:0000256" key="3">
    <source>
        <dbReference type="ARBA" id="ARBA00023080"/>
    </source>
</evidence>
<dbReference type="AlphaFoldDB" id="A0A5M6ID85"/>
<feature type="active site" description="Proton acceptor" evidence="4">
    <location>
        <position position="91"/>
    </location>
</feature>
<evidence type="ECO:0000256" key="1">
    <source>
        <dbReference type="ARBA" id="ARBA00001968"/>
    </source>
</evidence>
<comment type="catalytic activity">
    <reaction evidence="4">
        <text>a ribonucleoside 5'-triphosphate + H2O = a ribonucleoside 5'-phosphate + diphosphate + H(+)</text>
        <dbReference type="Rhea" id="RHEA:23996"/>
        <dbReference type="ChEBI" id="CHEBI:15377"/>
        <dbReference type="ChEBI" id="CHEBI:15378"/>
        <dbReference type="ChEBI" id="CHEBI:33019"/>
        <dbReference type="ChEBI" id="CHEBI:58043"/>
        <dbReference type="ChEBI" id="CHEBI:61557"/>
        <dbReference type="EC" id="3.6.1.9"/>
    </reaction>
</comment>
<evidence type="ECO:0000256" key="4">
    <source>
        <dbReference type="HAMAP-Rule" id="MF_00528"/>
    </source>
</evidence>
<dbReference type="GO" id="GO:0005737">
    <property type="term" value="C:cytoplasm"/>
    <property type="evidence" value="ECO:0007669"/>
    <property type="project" value="UniProtKB-SubCell"/>
</dbReference>
<dbReference type="InterPro" id="IPR003697">
    <property type="entry name" value="Maf-like"/>
</dbReference>
<accession>A0A5M6ID85</accession>
<dbReference type="EMBL" id="VWPJ01000005">
    <property type="protein sequence ID" value="KAA5606241.1"/>
    <property type="molecule type" value="Genomic_DNA"/>
</dbReference>
<keyword evidence="4" id="KW-0963">Cytoplasm</keyword>
<reference evidence="5 6" key="1">
    <citation type="submission" date="2019-09" db="EMBL/GenBank/DDBJ databases">
        <title>Genome sequence of Roseospira marina, one of the more divergent members of the non-sulfur purple photosynthetic bacterial family, the Rhodospirillaceae.</title>
        <authorList>
            <person name="Meyer T."/>
            <person name="Kyndt J."/>
        </authorList>
    </citation>
    <scope>NUCLEOTIDE SEQUENCE [LARGE SCALE GENOMIC DNA]</scope>
    <source>
        <strain evidence="5 6">DSM 15113</strain>
    </source>
</reference>
<dbReference type="RefSeq" id="WP_150061763.1">
    <property type="nucleotide sequence ID" value="NZ_JACHII010000007.1"/>
</dbReference>
<dbReference type="EC" id="3.6.1.9" evidence="4"/>
<comment type="caution">
    <text evidence="4">Lacks conserved residue(s) required for the propagation of feature annotation.</text>
</comment>
<dbReference type="Proteomes" id="UP000324065">
    <property type="component" value="Unassembled WGS sequence"/>
</dbReference>
<dbReference type="OrthoDB" id="9813962at2"/>
<dbReference type="Gene3D" id="3.90.950.10">
    <property type="match status" value="1"/>
</dbReference>
<comment type="subcellular location">
    <subcellularLocation>
        <location evidence="4">Cytoplasm</location>
    </subcellularLocation>
</comment>
<dbReference type="Pfam" id="PF02545">
    <property type="entry name" value="Maf"/>
    <property type="match status" value="1"/>
</dbReference>
<comment type="caution">
    <text evidence="5">The sequence shown here is derived from an EMBL/GenBank/DDBJ whole genome shotgun (WGS) entry which is preliminary data.</text>
</comment>
<dbReference type="InterPro" id="IPR029001">
    <property type="entry name" value="ITPase-like_fam"/>
</dbReference>
<dbReference type="GO" id="GO:0009117">
    <property type="term" value="P:nucleotide metabolic process"/>
    <property type="evidence" value="ECO:0007669"/>
    <property type="project" value="UniProtKB-KW"/>
</dbReference>
<dbReference type="HAMAP" id="MF_00528">
    <property type="entry name" value="Maf"/>
    <property type="match status" value="1"/>
</dbReference>
<dbReference type="PIRSF" id="PIRSF006305">
    <property type="entry name" value="Maf"/>
    <property type="match status" value="1"/>
</dbReference>
<comment type="function">
    <text evidence="4">Nucleoside triphosphate pyrophosphatase. May have a dual role in cell division arrest and in preventing the incorporation of modified nucleotides into cellular nucleic acids.</text>
</comment>
<comment type="cofactor">
    <cofactor evidence="1 4">
        <name>a divalent metal cation</name>
        <dbReference type="ChEBI" id="CHEBI:60240"/>
    </cofactor>
</comment>
<dbReference type="PANTHER" id="PTHR43213:SF5">
    <property type="entry name" value="BIFUNCTIONAL DTTP_UTP PYROPHOSPHATASE_METHYLTRANSFERASE PROTEIN-RELATED"/>
    <property type="match status" value="1"/>
</dbReference>
<name>A0A5M6ID85_9PROT</name>
<protein>
    <recommendedName>
        <fullName evidence="4">Nucleoside triphosphate pyrophosphatase</fullName>
        <ecNumber evidence="4">3.6.1.9</ecNumber>
    </recommendedName>
    <alternativeName>
        <fullName evidence="4">Nucleotide pyrophosphatase</fullName>
        <shortName evidence="4">Nucleotide PPase</shortName>
    </alternativeName>
</protein>
<comment type="similarity">
    <text evidence="4">Belongs to the Maf family.</text>
</comment>
<sequence>MTDTDPRNRADGTAPPAPLILASGSATRRALLERAGVPIAAIDPPEVDEAAIRADVRREGRSGEAAAMALAIAKARVVSVRHAGALVLGADQILETEDGAWLEKPADRAAARAQLRRLSGTTHRLISAAVLMRDGADGGQVVDSAALTLRPLSDRFLDTYIATVGDGVLSSVGAYQIEGVGLQLFSIIDGDYFTILGLPMVAVLALLRTHGVVGT</sequence>
<organism evidence="5 6">
    <name type="scientific">Roseospira marina</name>
    <dbReference type="NCBI Taxonomy" id="140057"/>
    <lineage>
        <taxon>Bacteria</taxon>
        <taxon>Pseudomonadati</taxon>
        <taxon>Pseudomonadota</taxon>
        <taxon>Alphaproteobacteria</taxon>
        <taxon>Rhodospirillales</taxon>
        <taxon>Rhodospirillaceae</taxon>
        <taxon>Roseospira</taxon>
    </lineage>
</organism>
<dbReference type="SUPFAM" id="SSF52972">
    <property type="entry name" value="ITPase-like"/>
    <property type="match status" value="1"/>
</dbReference>
<evidence type="ECO:0000313" key="6">
    <source>
        <dbReference type="Proteomes" id="UP000324065"/>
    </source>
</evidence>
<evidence type="ECO:0000256" key="2">
    <source>
        <dbReference type="ARBA" id="ARBA00022801"/>
    </source>
</evidence>